<dbReference type="OrthoDB" id="470139at2"/>
<dbReference type="Pfam" id="PF06527">
    <property type="entry name" value="TniQ"/>
    <property type="match status" value="1"/>
</dbReference>
<dbReference type="Pfam" id="PF15978">
    <property type="entry name" value="TnsD"/>
    <property type="match status" value="2"/>
</dbReference>
<dbReference type="EMBL" id="RHHR01000050">
    <property type="protein sequence ID" value="RNB67722.1"/>
    <property type="molecule type" value="Genomic_DNA"/>
</dbReference>
<comment type="caution">
    <text evidence="3">The sequence shown here is derived from an EMBL/GenBank/DDBJ whole genome shotgun (WGS) entry which is preliminary data.</text>
</comment>
<accession>A0A3M8BW98</accession>
<evidence type="ECO:0000259" key="2">
    <source>
        <dbReference type="Pfam" id="PF15978"/>
    </source>
</evidence>
<feature type="domain" description="Transposon Tn7 transposition protein TnsD C-terminal" evidence="2">
    <location>
        <begin position="204"/>
        <end position="439"/>
    </location>
</feature>
<proteinExistence type="predicted"/>
<name>A0A3M8BW98_9BACL</name>
<dbReference type="AlphaFoldDB" id="A0A3M8BW98"/>
<protein>
    <recommendedName>
        <fullName evidence="5">Transposon Tn7 transposition protein TnsD C-termianl domain-containing protein</fullName>
    </recommendedName>
</protein>
<reference evidence="3 4" key="1">
    <citation type="submission" date="2018-10" db="EMBL/GenBank/DDBJ databases">
        <title>Phylogenomics of Brevibacillus.</title>
        <authorList>
            <person name="Dunlap C."/>
        </authorList>
    </citation>
    <scope>NUCLEOTIDE SEQUENCE [LARGE SCALE GENOMIC DNA]</scope>
    <source>
        <strain evidence="3 4">JCM 12215</strain>
    </source>
</reference>
<evidence type="ECO:0000313" key="4">
    <source>
        <dbReference type="Proteomes" id="UP000282028"/>
    </source>
</evidence>
<feature type="domain" description="TniQ" evidence="1">
    <location>
        <begin position="8"/>
        <end position="159"/>
    </location>
</feature>
<feature type="domain" description="Transposon Tn7 transposition protein TnsD C-terminal" evidence="2">
    <location>
        <begin position="448"/>
        <end position="515"/>
    </location>
</feature>
<dbReference type="RefSeq" id="WP_122911089.1">
    <property type="nucleotide sequence ID" value="NZ_CBCSBE010000017.1"/>
</dbReference>
<dbReference type="InterPro" id="IPR009492">
    <property type="entry name" value="TniQ"/>
</dbReference>
<dbReference type="InterPro" id="IPR032750">
    <property type="entry name" value="TnsD_C"/>
</dbReference>
<dbReference type="Proteomes" id="UP000282028">
    <property type="component" value="Unassembled WGS sequence"/>
</dbReference>
<evidence type="ECO:0000313" key="3">
    <source>
        <dbReference type="EMBL" id="RNB67722.1"/>
    </source>
</evidence>
<gene>
    <name evidence="3" type="ORF">EDM52_22085</name>
</gene>
<keyword evidence="4" id="KW-1185">Reference proteome</keyword>
<organism evidence="3 4">
    <name type="scientific">Brevibacillus invocatus</name>
    <dbReference type="NCBI Taxonomy" id="173959"/>
    <lineage>
        <taxon>Bacteria</taxon>
        <taxon>Bacillati</taxon>
        <taxon>Bacillota</taxon>
        <taxon>Bacilli</taxon>
        <taxon>Bacillales</taxon>
        <taxon>Paenibacillaceae</taxon>
        <taxon>Brevibacillus</taxon>
    </lineage>
</organism>
<evidence type="ECO:0008006" key="5">
    <source>
        <dbReference type="Google" id="ProtNLM"/>
    </source>
</evidence>
<evidence type="ECO:0000259" key="1">
    <source>
        <dbReference type="Pfam" id="PF06527"/>
    </source>
</evidence>
<sequence>MIRGDVLPIPYPDELLYSVIARYHLRTNNESPKWTFREIYGTENVIPTIDLPSHLEALARRSELQGMSADDWIDRHTFFPYYAPFLPKERANRLRTLMKSSDGSGIHALVGITASTIDRTNRLRFCPSCYEQDIQRYGEPYWHRIHQLPGVYLCHVHQRILHEITAPLSDRHGLTVLPISRHMFRSVPIIESLPNKLIDRLMGIADDIQMLVQLDEPPALYDSREKILPRLAEQGYVTAGEHIRQQKLEEQLVRFYSPELLELLESNLADRDYSWLAISTRKVRWAIHPLRKLLLIRYLYGSFGDFLNCAKDNDGPFGIGPWPCLNKAAEHYEELVVTQCNITRCSDTGRPVGTFMCSCGFSYSRRGPDSSEEDKFHRGRIKSFGPVWVGKLEQCIQEGLSYRAVARILGVDTNTVIKYAHTDIAETVKQPHERRSQKARRNLSSPVLRNAPKIRVDWEKRDLELSWEVESACKSILSDLNSKPIRISIALIGKRIGKLSWLEKHGDKLPVTMRIMSNYLESVTQFQKRRVRWAAEQLTGEWPLKRWKIEKLAGLRPDYSQEVSDEIDRCIGQSRFMYTVIYSEGTSSWLQ</sequence>